<evidence type="ECO:0000256" key="1">
    <source>
        <dbReference type="ARBA" id="ARBA00006882"/>
    </source>
</evidence>
<evidence type="ECO:0000256" key="4">
    <source>
        <dbReference type="ARBA" id="ARBA00023163"/>
    </source>
</evidence>
<gene>
    <name evidence="8" type="primary">8237194</name>
    <name evidence="7" type="ORF">Phum_PHUM379500</name>
</gene>
<dbReference type="OrthoDB" id="2187714at2759"/>
<dbReference type="VEuPathDB" id="VectorBase:PHUM379500"/>
<feature type="domain" description="BZIP" evidence="6">
    <location>
        <begin position="84"/>
        <end position="145"/>
    </location>
</feature>
<dbReference type="Pfam" id="PF00170">
    <property type="entry name" value="bZIP_1"/>
    <property type="match status" value="1"/>
</dbReference>
<dbReference type="CTD" id="8237194"/>
<dbReference type="PRINTS" id="PR00043">
    <property type="entry name" value="LEUZIPPRJUN"/>
</dbReference>
<reference evidence="8" key="3">
    <citation type="submission" date="2021-02" db="UniProtKB">
        <authorList>
            <consortium name="EnsemblMetazoa"/>
        </authorList>
    </citation>
    <scope>IDENTIFICATION</scope>
    <source>
        <strain evidence="8">USDA</strain>
    </source>
</reference>
<dbReference type="AlphaFoldDB" id="E0VQL0"/>
<dbReference type="GO" id="GO:0005667">
    <property type="term" value="C:transcription regulator complex"/>
    <property type="evidence" value="ECO:0007669"/>
    <property type="project" value="TreeGrafter"/>
</dbReference>
<keyword evidence="4" id="KW-0804">Transcription</keyword>
<dbReference type="GO" id="GO:0042127">
    <property type="term" value="P:regulation of cell population proliferation"/>
    <property type="evidence" value="ECO:0007669"/>
    <property type="project" value="TreeGrafter"/>
</dbReference>
<dbReference type="InterPro" id="IPR050946">
    <property type="entry name" value="AP-1_TF_bZIP"/>
</dbReference>
<dbReference type="GO" id="GO:0005634">
    <property type="term" value="C:nucleus"/>
    <property type="evidence" value="ECO:0007669"/>
    <property type="project" value="UniProtKB-ARBA"/>
</dbReference>
<dbReference type="InterPro" id="IPR046347">
    <property type="entry name" value="bZIP_sf"/>
</dbReference>
<evidence type="ECO:0000313" key="7">
    <source>
        <dbReference type="EMBL" id="EEB15666.1"/>
    </source>
</evidence>
<dbReference type="PROSITE" id="PS50217">
    <property type="entry name" value="BZIP"/>
    <property type="match status" value="1"/>
</dbReference>
<accession>E0VQL0</accession>
<proteinExistence type="inferred from homology"/>
<organism>
    <name type="scientific">Pediculus humanus subsp. corporis</name>
    <name type="common">Body louse</name>
    <dbReference type="NCBI Taxonomy" id="121224"/>
    <lineage>
        <taxon>Eukaryota</taxon>
        <taxon>Metazoa</taxon>
        <taxon>Ecdysozoa</taxon>
        <taxon>Arthropoda</taxon>
        <taxon>Hexapoda</taxon>
        <taxon>Insecta</taxon>
        <taxon>Pterygota</taxon>
        <taxon>Neoptera</taxon>
        <taxon>Paraneoptera</taxon>
        <taxon>Psocodea</taxon>
        <taxon>Troctomorpha</taxon>
        <taxon>Phthiraptera</taxon>
        <taxon>Anoplura</taxon>
        <taxon>Pediculidae</taxon>
        <taxon>Pediculus</taxon>
    </lineage>
</organism>
<dbReference type="CDD" id="cd14696">
    <property type="entry name" value="bZIP_Jun"/>
    <property type="match status" value="1"/>
</dbReference>
<evidence type="ECO:0000256" key="3">
    <source>
        <dbReference type="ARBA" id="ARBA00023125"/>
    </source>
</evidence>
<dbReference type="GO" id="GO:0000981">
    <property type="term" value="F:DNA-binding transcription factor activity, RNA polymerase II-specific"/>
    <property type="evidence" value="ECO:0007669"/>
    <property type="project" value="TreeGrafter"/>
</dbReference>
<dbReference type="Gene3D" id="1.20.5.170">
    <property type="match status" value="1"/>
</dbReference>
<dbReference type="SMART" id="SM00338">
    <property type="entry name" value="BRLZ"/>
    <property type="match status" value="1"/>
</dbReference>
<dbReference type="eggNOG" id="KOG0837">
    <property type="taxonomic scope" value="Eukaryota"/>
</dbReference>
<dbReference type="PROSITE" id="PS00036">
    <property type="entry name" value="BZIP_BASIC"/>
    <property type="match status" value="1"/>
</dbReference>
<keyword evidence="9" id="KW-1185">Reference proteome</keyword>
<dbReference type="EMBL" id="DS235430">
    <property type="protein sequence ID" value="EEB15666.1"/>
    <property type="molecule type" value="Genomic_DNA"/>
</dbReference>
<dbReference type="EMBL" id="AAZO01004435">
    <property type="status" value="NOT_ANNOTATED_CDS"/>
    <property type="molecule type" value="Genomic_DNA"/>
</dbReference>
<feature type="coiled-coil region" evidence="5">
    <location>
        <begin position="100"/>
        <end position="127"/>
    </location>
</feature>
<evidence type="ECO:0000313" key="9">
    <source>
        <dbReference type="Proteomes" id="UP000009046"/>
    </source>
</evidence>
<evidence type="ECO:0000256" key="5">
    <source>
        <dbReference type="SAM" id="Coils"/>
    </source>
</evidence>
<dbReference type="FunFam" id="1.20.5.170:FF:000012">
    <property type="entry name" value="Putative transcription factor AP-1"/>
    <property type="match status" value="1"/>
</dbReference>
<evidence type="ECO:0000256" key="2">
    <source>
        <dbReference type="ARBA" id="ARBA00023015"/>
    </source>
</evidence>
<dbReference type="EnsemblMetazoa" id="PHUM379500-RA">
    <property type="protein sequence ID" value="PHUM379500-PA"/>
    <property type="gene ID" value="PHUM379500"/>
</dbReference>
<evidence type="ECO:0000259" key="6">
    <source>
        <dbReference type="PROSITE" id="PS50217"/>
    </source>
</evidence>
<dbReference type="EMBL" id="AAZO01004436">
    <property type="status" value="NOT_ANNOTATED_CDS"/>
    <property type="molecule type" value="Genomic_DNA"/>
</dbReference>
<name>E0VQL0_PEDHC</name>
<dbReference type="Proteomes" id="UP000009046">
    <property type="component" value="Unassembled WGS sequence"/>
</dbReference>
<dbReference type="HOGENOM" id="CLU_1688840_0_0_1"/>
<dbReference type="InParanoid" id="E0VQL0"/>
<dbReference type="GO" id="GO:0000978">
    <property type="term" value="F:RNA polymerase II cis-regulatory region sequence-specific DNA binding"/>
    <property type="evidence" value="ECO:0007669"/>
    <property type="project" value="TreeGrafter"/>
</dbReference>
<dbReference type="PANTHER" id="PTHR11462">
    <property type="entry name" value="JUN TRANSCRIPTION FACTOR-RELATED"/>
    <property type="match status" value="1"/>
</dbReference>
<keyword evidence="3" id="KW-0238">DNA-binding</keyword>
<keyword evidence="2" id="KW-0805">Transcription regulation</keyword>
<keyword evidence="5" id="KW-0175">Coiled coil</keyword>
<dbReference type="GO" id="GO:0051726">
    <property type="term" value="P:regulation of cell cycle"/>
    <property type="evidence" value="ECO:0007669"/>
    <property type="project" value="TreeGrafter"/>
</dbReference>
<dbReference type="STRING" id="121224.E0VQL0"/>
<protein>
    <submittedName>
        <fullName evidence="7 8">Transcription factor AP-1, putative</fullName>
    </submittedName>
</protein>
<dbReference type="InterPro" id="IPR002112">
    <property type="entry name" value="Leuzip_Jun"/>
</dbReference>
<dbReference type="GeneID" id="8237194"/>
<dbReference type="KEGG" id="phu:Phum_PHUM379500"/>
<reference evidence="7" key="1">
    <citation type="submission" date="2007-04" db="EMBL/GenBank/DDBJ databases">
        <title>Annotation of Pediculus humanus corporis strain USDA.</title>
        <authorList>
            <person name="Kirkness E."/>
            <person name="Hannick L."/>
            <person name="Hass B."/>
            <person name="Bruggner R."/>
            <person name="Lawson D."/>
            <person name="Bidwell S."/>
            <person name="Joardar V."/>
            <person name="Caler E."/>
            <person name="Walenz B."/>
            <person name="Inman J."/>
            <person name="Schobel S."/>
            <person name="Galinsky K."/>
            <person name="Amedeo P."/>
            <person name="Strausberg R."/>
        </authorList>
    </citation>
    <scope>NUCLEOTIDE SEQUENCE</scope>
    <source>
        <strain evidence="7">USDA</strain>
    </source>
</reference>
<dbReference type="InterPro" id="IPR004827">
    <property type="entry name" value="bZIP"/>
</dbReference>
<dbReference type="OMA" id="CQIMNYC"/>
<dbReference type="SUPFAM" id="SSF57959">
    <property type="entry name" value="Leucine zipper domain"/>
    <property type="match status" value="1"/>
</dbReference>
<dbReference type="PANTHER" id="PTHR11462:SF35">
    <property type="entry name" value="TRANSCRIPTION FACTOR JRA"/>
    <property type="match status" value="1"/>
</dbReference>
<sequence>MQESDKKHSQLDAVDISNSSSNNSIATFAEIDPRQVGGFLPITSTFNTLSPLDVVIKDEPQTVPNMSDSPNLSPIDMENQEIIKLERKRMRNRVAASKCRRRKLERIAKLEEKVKLLKGENNDLSAFVVKLKDEVCQLKGQVLDHVNSGCQIMNYC</sequence>
<dbReference type="RefSeq" id="XP_002428404.1">
    <property type="nucleotide sequence ID" value="XM_002428359.1"/>
</dbReference>
<comment type="similarity">
    <text evidence="1">Belongs to the bZIP family. Jun subfamily.</text>
</comment>
<reference evidence="7" key="2">
    <citation type="submission" date="2007-04" db="EMBL/GenBank/DDBJ databases">
        <title>The genome of the human body louse.</title>
        <authorList>
            <consortium name="The Human Body Louse Genome Consortium"/>
            <person name="Kirkness E."/>
            <person name="Walenz B."/>
            <person name="Hass B."/>
            <person name="Bruggner R."/>
            <person name="Strausberg R."/>
        </authorList>
    </citation>
    <scope>NUCLEOTIDE SEQUENCE</scope>
    <source>
        <strain evidence="7">USDA</strain>
    </source>
</reference>
<evidence type="ECO:0000313" key="8">
    <source>
        <dbReference type="EnsemblMetazoa" id="PHUM379500-PA"/>
    </source>
</evidence>